<keyword evidence="1" id="KW-0812">Transmembrane</keyword>
<evidence type="ECO:0000256" key="1">
    <source>
        <dbReference type="SAM" id="Phobius"/>
    </source>
</evidence>
<protein>
    <submittedName>
        <fullName evidence="2">Uncharacterized protein</fullName>
    </submittedName>
</protein>
<keyword evidence="1" id="KW-0472">Membrane</keyword>
<sequence length="70" mass="7893">MKNVKRFVIFKSALPLKGTETMVLLGMRKFLRHPKVVCLLILAGIGNSWLIKLIPLLSHEKQILIALGKN</sequence>
<keyword evidence="1" id="KW-1133">Transmembrane helix</keyword>
<keyword evidence="3" id="KW-1185">Reference proteome</keyword>
<evidence type="ECO:0000313" key="2">
    <source>
        <dbReference type="EMBL" id="MDR6939314.1"/>
    </source>
</evidence>
<feature type="transmembrane region" description="Helical" evidence="1">
    <location>
        <begin position="36"/>
        <end position="57"/>
    </location>
</feature>
<organism evidence="2 3">
    <name type="scientific">Arcanobacterium hippocoleae</name>
    <dbReference type="NCBI Taxonomy" id="149017"/>
    <lineage>
        <taxon>Bacteria</taxon>
        <taxon>Bacillati</taxon>
        <taxon>Actinomycetota</taxon>
        <taxon>Actinomycetes</taxon>
        <taxon>Actinomycetales</taxon>
        <taxon>Actinomycetaceae</taxon>
        <taxon>Arcanobacterium</taxon>
    </lineage>
</organism>
<name>A0ABU1T1R5_9ACTO</name>
<evidence type="ECO:0000313" key="3">
    <source>
        <dbReference type="Proteomes" id="UP001266099"/>
    </source>
</evidence>
<comment type="caution">
    <text evidence="2">The sequence shown here is derived from an EMBL/GenBank/DDBJ whole genome shotgun (WGS) entry which is preliminary data.</text>
</comment>
<proteinExistence type="predicted"/>
<dbReference type="Proteomes" id="UP001266099">
    <property type="component" value="Unassembled WGS sequence"/>
</dbReference>
<accession>A0ABU1T1R5</accession>
<dbReference type="EMBL" id="JAVDUJ010000001">
    <property type="protein sequence ID" value="MDR6939314.1"/>
    <property type="molecule type" value="Genomic_DNA"/>
</dbReference>
<gene>
    <name evidence="2" type="ORF">J2S36_000857</name>
</gene>
<reference evidence="2 3" key="1">
    <citation type="submission" date="2023-07" db="EMBL/GenBank/DDBJ databases">
        <title>Sequencing the genomes of 1000 actinobacteria strains.</title>
        <authorList>
            <person name="Klenk H.-P."/>
        </authorList>
    </citation>
    <scope>NUCLEOTIDE SEQUENCE [LARGE SCALE GENOMIC DNA]</scope>
    <source>
        <strain evidence="2 3">DSM 15539</strain>
    </source>
</reference>